<dbReference type="CDD" id="cd04735">
    <property type="entry name" value="OYE_like_4_FMN"/>
    <property type="match status" value="1"/>
</dbReference>
<dbReference type="InterPro" id="IPR051799">
    <property type="entry name" value="NADH_flavin_oxidoreductase"/>
</dbReference>
<dbReference type="SUPFAM" id="SSF51395">
    <property type="entry name" value="FMN-linked oxidoreductases"/>
    <property type="match status" value="1"/>
</dbReference>
<name>A0A4R8H3F3_9FIRM</name>
<keyword evidence="5" id="KW-1185">Reference proteome</keyword>
<feature type="domain" description="NADH:flavin oxidoreductase/NADH oxidase N-terminal" evidence="3">
    <location>
        <begin position="2"/>
        <end position="335"/>
    </location>
</feature>
<accession>A0A4R8H3F3</accession>
<gene>
    <name evidence="4" type="ORF">C7959_1215</name>
</gene>
<evidence type="ECO:0000256" key="1">
    <source>
        <dbReference type="ARBA" id="ARBA00022630"/>
    </source>
</evidence>
<dbReference type="InterPro" id="IPR001155">
    <property type="entry name" value="OxRdtase_FMN_N"/>
</dbReference>
<keyword evidence="1" id="KW-0285">Flavoprotein</keyword>
<dbReference type="EMBL" id="SOEG01000021">
    <property type="protein sequence ID" value="TDX49052.1"/>
    <property type="molecule type" value="Genomic_DNA"/>
</dbReference>
<dbReference type="PANTHER" id="PTHR43656">
    <property type="entry name" value="BINDING OXIDOREDUCTASE, PUTATIVE (AFU_ORTHOLOGUE AFUA_2G08260)-RELATED"/>
    <property type="match status" value="1"/>
</dbReference>
<comment type="caution">
    <text evidence="4">The sequence shown here is derived from an EMBL/GenBank/DDBJ whole genome shotgun (WGS) entry which is preliminary data.</text>
</comment>
<dbReference type="RefSeq" id="WP_134117549.1">
    <property type="nucleotide sequence ID" value="NZ_SOEG01000021.1"/>
</dbReference>
<sequence>MFNEFKLNDKITLRNKVVMAPMTTWAANDDLTVADDEAAYYGERAKEVGMVITGCTFFQVNGQGFENEFYAGSDEFIPSLKKLADAIKSGGSKAILQIFHAGRMADPSKGELVSSSAIKPTYNLFGPVEDMDTPRELSNEEVWDLVDGFYQTTRRAIEAGFDGVEIHGANTYLVQQFFSPHSNRRDDEWGGNREKRMKFPLEIIEAVNKAKEEYAEEDFIIGYRFSPEELENPGITLDDTLYLVDRLADEDIDYLHVSLQNYNATSMRDKDDQRLVGKLLLDKLNGRKPLIGVGSIYTKEDAEDALNNIGYDLIALGHVIITDPKWVEKVKSGEEVEKALDLDRLEEKKIPQKLANAIQSTPGWFEIK</sequence>
<dbReference type="PANTHER" id="PTHR43656:SF2">
    <property type="entry name" value="BINDING OXIDOREDUCTASE, PUTATIVE (AFU_ORTHOLOGUE AFUA_2G08260)-RELATED"/>
    <property type="match status" value="1"/>
</dbReference>
<keyword evidence="2" id="KW-0560">Oxidoreductase</keyword>
<dbReference type="GO" id="GO:0016491">
    <property type="term" value="F:oxidoreductase activity"/>
    <property type="evidence" value="ECO:0007669"/>
    <property type="project" value="UniProtKB-KW"/>
</dbReference>
<dbReference type="AlphaFoldDB" id="A0A4R8H3F3"/>
<dbReference type="Proteomes" id="UP000295832">
    <property type="component" value="Unassembled WGS sequence"/>
</dbReference>
<evidence type="ECO:0000313" key="4">
    <source>
        <dbReference type="EMBL" id="TDX49052.1"/>
    </source>
</evidence>
<evidence type="ECO:0000259" key="3">
    <source>
        <dbReference type="Pfam" id="PF00724"/>
    </source>
</evidence>
<proteinExistence type="predicted"/>
<dbReference type="InterPro" id="IPR013785">
    <property type="entry name" value="Aldolase_TIM"/>
</dbReference>
<dbReference type="Gene3D" id="3.20.20.70">
    <property type="entry name" value="Aldolase class I"/>
    <property type="match status" value="1"/>
</dbReference>
<evidence type="ECO:0000313" key="5">
    <source>
        <dbReference type="Proteomes" id="UP000295832"/>
    </source>
</evidence>
<dbReference type="GO" id="GO:0010181">
    <property type="term" value="F:FMN binding"/>
    <property type="evidence" value="ECO:0007669"/>
    <property type="project" value="InterPro"/>
</dbReference>
<reference evidence="4 5" key="1">
    <citation type="submission" date="2019-03" db="EMBL/GenBank/DDBJ databases">
        <title>Subsurface microbial communities from deep shales in Ohio and West Virginia, USA.</title>
        <authorList>
            <person name="Wrighton K."/>
        </authorList>
    </citation>
    <scope>NUCLEOTIDE SEQUENCE [LARGE SCALE GENOMIC DNA]</scope>
    <source>
        <strain evidence="4 5">MSL 6dP</strain>
    </source>
</reference>
<evidence type="ECO:0000256" key="2">
    <source>
        <dbReference type="ARBA" id="ARBA00023002"/>
    </source>
</evidence>
<organism evidence="4 5">
    <name type="scientific">Orenia marismortui</name>
    <dbReference type="NCBI Taxonomy" id="46469"/>
    <lineage>
        <taxon>Bacteria</taxon>
        <taxon>Bacillati</taxon>
        <taxon>Bacillota</taxon>
        <taxon>Clostridia</taxon>
        <taxon>Halanaerobiales</taxon>
        <taxon>Halobacteroidaceae</taxon>
        <taxon>Orenia</taxon>
    </lineage>
</organism>
<dbReference type="Pfam" id="PF00724">
    <property type="entry name" value="Oxidored_FMN"/>
    <property type="match status" value="1"/>
</dbReference>
<protein>
    <submittedName>
        <fullName evidence="4">2,4-dienoyl-CoA reductase-like NADH-dependent reductase (Old Yellow Enzyme family)</fullName>
    </submittedName>
</protein>